<accession>A0ACA9RD96</accession>
<gene>
    <name evidence="1" type="ORF">RPERSI_LOCUS18369</name>
</gene>
<feature type="non-terminal residue" evidence="1">
    <location>
        <position position="172"/>
    </location>
</feature>
<proteinExistence type="predicted"/>
<evidence type="ECO:0000313" key="2">
    <source>
        <dbReference type="Proteomes" id="UP000789920"/>
    </source>
</evidence>
<dbReference type="EMBL" id="CAJVQC010048545">
    <property type="protein sequence ID" value="CAG8786353.1"/>
    <property type="molecule type" value="Genomic_DNA"/>
</dbReference>
<organism evidence="1 2">
    <name type="scientific">Racocetra persica</name>
    <dbReference type="NCBI Taxonomy" id="160502"/>
    <lineage>
        <taxon>Eukaryota</taxon>
        <taxon>Fungi</taxon>
        <taxon>Fungi incertae sedis</taxon>
        <taxon>Mucoromycota</taxon>
        <taxon>Glomeromycotina</taxon>
        <taxon>Glomeromycetes</taxon>
        <taxon>Diversisporales</taxon>
        <taxon>Gigasporaceae</taxon>
        <taxon>Racocetra</taxon>
    </lineage>
</organism>
<comment type="caution">
    <text evidence="1">The sequence shown here is derived from an EMBL/GenBank/DDBJ whole genome shotgun (WGS) entry which is preliminary data.</text>
</comment>
<name>A0ACA9RD96_9GLOM</name>
<sequence length="172" mass="19324">MADYFFTTATGLSVLLCIIPGIFYIQTRNWGVVLMIFWAIATNIILFINSILWADDLDDKAHIYCLISTPIYVGANIGLLTSISCMIYNLYTLIACPTIVTERIKRRQTIRDSGLIIGGPIILTGFNYLVQTHKYGIRPTLGCFPVEYINGLFFLVHGIWPVIIAIIGCYYA</sequence>
<keyword evidence="2" id="KW-1185">Reference proteome</keyword>
<protein>
    <submittedName>
        <fullName evidence="1">11618_t:CDS:1</fullName>
    </submittedName>
</protein>
<reference evidence="1" key="1">
    <citation type="submission" date="2021-06" db="EMBL/GenBank/DDBJ databases">
        <authorList>
            <person name="Kallberg Y."/>
            <person name="Tangrot J."/>
            <person name="Rosling A."/>
        </authorList>
    </citation>
    <scope>NUCLEOTIDE SEQUENCE</scope>
    <source>
        <strain evidence="1">MA461A</strain>
    </source>
</reference>
<dbReference type="Proteomes" id="UP000789920">
    <property type="component" value="Unassembled WGS sequence"/>
</dbReference>
<evidence type="ECO:0000313" key="1">
    <source>
        <dbReference type="EMBL" id="CAG8786353.1"/>
    </source>
</evidence>